<dbReference type="Proteomes" id="UP000887580">
    <property type="component" value="Unplaced"/>
</dbReference>
<dbReference type="WBParaSite" id="PS1159_v2.g22805.t1">
    <property type="protein sequence ID" value="PS1159_v2.g22805.t1"/>
    <property type="gene ID" value="PS1159_v2.g22805"/>
</dbReference>
<proteinExistence type="predicted"/>
<accession>A0AC35G0X5</accession>
<sequence>MDVFNFDLPKPLNDVQFTKRCSDLLENFRFDLHQTLKMFILRHLNETIENNIRIVIDMAIEWSDIQQQNLPLQPLSNDDPVILEANLDPPESSADFHDEFQTIEMEWIEKTTEEEKQMFLADVEMAEDSLLDLVRIKRSHNRWVLSCDLKNVFEEFKDYVSHII</sequence>
<evidence type="ECO:0000313" key="2">
    <source>
        <dbReference type="WBParaSite" id="PS1159_v2.g22805.t1"/>
    </source>
</evidence>
<protein>
    <submittedName>
        <fullName evidence="2">Uncharacterized protein</fullName>
    </submittedName>
</protein>
<name>A0AC35G0X5_9BILA</name>
<evidence type="ECO:0000313" key="1">
    <source>
        <dbReference type="Proteomes" id="UP000887580"/>
    </source>
</evidence>
<organism evidence="1 2">
    <name type="scientific">Panagrolaimus sp. PS1159</name>
    <dbReference type="NCBI Taxonomy" id="55785"/>
    <lineage>
        <taxon>Eukaryota</taxon>
        <taxon>Metazoa</taxon>
        <taxon>Ecdysozoa</taxon>
        <taxon>Nematoda</taxon>
        <taxon>Chromadorea</taxon>
        <taxon>Rhabditida</taxon>
        <taxon>Tylenchina</taxon>
        <taxon>Panagrolaimomorpha</taxon>
        <taxon>Panagrolaimoidea</taxon>
        <taxon>Panagrolaimidae</taxon>
        <taxon>Panagrolaimus</taxon>
    </lineage>
</organism>
<reference evidence="2" key="1">
    <citation type="submission" date="2022-11" db="UniProtKB">
        <authorList>
            <consortium name="WormBaseParasite"/>
        </authorList>
    </citation>
    <scope>IDENTIFICATION</scope>
</reference>